<proteinExistence type="predicted"/>
<gene>
    <name evidence="1" type="ORF">ST44_01580</name>
</gene>
<organism evidence="1 2">
    <name type="scientific">Prevotella pectinovora</name>
    <dbReference type="NCBI Taxonomy" id="1602169"/>
    <lineage>
        <taxon>Bacteria</taxon>
        <taxon>Pseudomonadati</taxon>
        <taxon>Bacteroidota</taxon>
        <taxon>Bacteroidia</taxon>
        <taxon>Bacteroidales</taxon>
        <taxon>Prevotellaceae</taxon>
        <taxon>Prevotella</taxon>
    </lineage>
</organism>
<comment type="caution">
    <text evidence="1">The sequence shown here is derived from an EMBL/GenBank/DDBJ whole genome shotgun (WGS) entry which is preliminary data.</text>
</comment>
<dbReference type="EMBL" id="JXQK01000018">
    <property type="protein sequence ID" value="KIP64631.1"/>
    <property type="molecule type" value="Genomic_DNA"/>
</dbReference>
<keyword evidence="2" id="KW-1185">Reference proteome</keyword>
<accession>A0A0D0J2A0</accession>
<name>A0A0D0J2A0_9BACT</name>
<reference evidence="1 2" key="1">
    <citation type="submission" date="2015-01" db="EMBL/GenBank/DDBJ databases">
        <title>Comparative genomics of non-oral Prevotella species.</title>
        <authorList>
            <person name="Accetto T."/>
            <person name="Nograsek B."/>
            <person name="Avgustin G."/>
        </authorList>
    </citation>
    <scope>NUCLEOTIDE SEQUENCE [LARGE SCALE GENOMIC DNA]</scope>
    <source>
        <strain evidence="1 2">P5-119</strain>
    </source>
</reference>
<evidence type="ECO:0000313" key="2">
    <source>
        <dbReference type="Proteomes" id="UP000032046"/>
    </source>
</evidence>
<dbReference type="Proteomes" id="UP000032046">
    <property type="component" value="Unassembled WGS sequence"/>
</dbReference>
<sequence length="371" mass="42337">MEHDDIEDKLAFAISSHGMNDEDINRLCSVLSYRLFIIEKEHEHFLDFTHQYNGLFAVKKKGYVKSVLDCFMRHKKMVLPLITIIQTLAPQLYTSVSSMASSSSADMWAAASAIVCSDCLFERAYPSSVSKFIGLLVRYFGFIEAMISCTTQLLHEEQCIKNDAGKCLYRLELSMKEAKAYYEPLLKEDRLPAFAFLIKENDRLFDEYMAADDKRQFAQKLFHEVDEAEMRNLAFKVLIAERLACGMTAEERLLFGNDMVKTRQARLLIDHFDSLFLDSAPRRDHSLLALMFCKWAIEDNPKASVKSAHRYLLSLYHGQHRLAGYNTVKGNEQKLGTGRHSEPYATFLRRLTDFLLSSGALTEGDGVAAEI</sequence>
<evidence type="ECO:0000313" key="1">
    <source>
        <dbReference type="EMBL" id="KIP64631.1"/>
    </source>
</evidence>
<dbReference type="AlphaFoldDB" id="A0A0D0J2A0"/>
<protein>
    <submittedName>
        <fullName evidence="1">Uncharacterized protein</fullName>
    </submittedName>
</protein>